<keyword evidence="2" id="KW-0067">ATP-binding</keyword>
<keyword evidence="3" id="KW-0805">Transcription regulation</keyword>
<dbReference type="RefSeq" id="WP_122191199.1">
    <property type="nucleotide sequence ID" value="NZ_RFFH01000018.1"/>
</dbReference>
<dbReference type="Gene3D" id="3.30.450.40">
    <property type="match status" value="1"/>
</dbReference>
<dbReference type="PROSITE" id="PS50045">
    <property type="entry name" value="SIGMA54_INTERACT_4"/>
    <property type="match status" value="1"/>
</dbReference>
<dbReference type="PANTHER" id="PTHR32071">
    <property type="entry name" value="TRANSCRIPTIONAL REGULATORY PROTEIN"/>
    <property type="match status" value="1"/>
</dbReference>
<dbReference type="InterPro" id="IPR002078">
    <property type="entry name" value="Sigma_54_int"/>
</dbReference>
<dbReference type="InterPro" id="IPR058031">
    <property type="entry name" value="AAA_lid_NorR"/>
</dbReference>
<keyword evidence="1" id="KW-0547">Nucleotide-binding</keyword>
<evidence type="ECO:0000259" key="5">
    <source>
        <dbReference type="PROSITE" id="PS50045"/>
    </source>
</evidence>
<dbReference type="GO" id="GO:0043565">
    <property type="term" value="F:sequence-specific DNA binding"/>
    <property type="evidence" value="ECO:0007669"/>
    <property type="project" value="InterPro"/>
</dbReference>
<organism evidence="6 7">
    <name type="scientific">Nocardia stercoris</name>
    <dbReference type="NCBI Taxonomy" id="2483361"/>
    <lineage>
        <taxon>Bacteria</taxon>
        <taxon>Bacillati</taxon>
        <taxon>Actinomycetota</taxon>
        <taxon>Actinomycetes</taxon>
        <taxon>Mycobacteriales</taxon>
        <taxon>Nocardiaceae</taxon>
        <taxon>Nocardia</taxon>
    </lineage>
</organism>
<dbReference type="InterPro" id="IPR002197">
    <property type="entry name" value="HTH_Fis"/>
</dbReference>
<keyword evidence="7" id="KW-1185">Reference proteome</keyword>
<evidence type="ECO:0000256" key="2">
    <source>
        <dbReference type="ARBA" id="ARBA00022840"/>
    </source>
</evidence>
<protein>
    <submittedName>
        <fullName evidence="6">Transcriptional regulator</fullName>
    </submittedName>
</protein>
<name>A0A3M2L2L8_9NOCA</name>
<evidence type="ECO:0000256" key="3">
    <source>
        <dbReference type="ARBA" id="ARBA00023015"/>
    </source>
</evidence>
<dbReference type="InterPro" id="IPR009057">
    <property type="entry name" value="Homeodomain-like_sf"/>
</dbReference>
<dbReference type="InterPro" id="IPR029016">
    <property type="entry name" value="GAF-like_dom_sf"/>
</dbReference>
<gene>
    <name evidence="6" type="ORF">EBN03_28260</name>
</gene>
<sequence>MHGTATTVEPPVMRPEIASSWMRSRIHGVQADGTLRLRRAGDTPEGGLLRAARPVLQRMMGELEDTAVAVLLADEDARVLDVRAAARTVDRGLADLGIEPGVRLGEDVVGTNAVGTPLETRQPMLIRGPEHFLAALRTFTCFGHPIVHPATRRLVGVLDIGGLAGKDDDLYRVLVRRMVREIEDRLRLDSTRDQTRLLDAFQAVTCRRGRPVLVVGQDLVLAAPEALEILEPADHAAVRARAVESAYAHAGVHRMTLSSGRSVLLACTPIEGADGMQIEIVPDHGTRRRGHPTTAGWPLLLVGESGSGRSTEARRVSGPDARSIDAAQVIRHGEQAWAAELSGLLADGDVIVENIQLLPESLTALLAQDLRGTARRVVLTSTPGDHLGAVHAPLVAACAVRRTLVPLRRRRQEIPQLAQRMLAREDSTGKLRFAASTLSALAAQPWPGNLAELHRVVRTVATARTAGDIIPGDLPAEYRSGPRPGSPLRQAEREVIVAAIEAAGGNKVKAARALGVSRATIYNRMRALGIS</sequence>
<reference evidence="6 7" key="1">
    <citation type="submission" date="2018-10" db="EMBL/GenBank/DDBJ databases">
        <title>Isolation from cow dung.</title>
        <authorList>
            <person name="Ling L."/>
        </authorList>
    </citation>
    <scope>NUCLEOTIDE SEQUENCE [LARGE SCALE GENOMIC DNA]</scope>
    <source>
        <strain evidence="6 7">NEAU-LL90</strain>
    </source>
</reference>
<dbReference type="AlphaFoldDB" id="A0A3M2L2L8"/>
<dbReference type="Gene3D" id="1.10.8.60">
    <property type="match status" value="1"/>
</dbReference>
<accession>A0A3M2L2L8</accession>
<dbReference type="Pfam" id="PF25601">
    <property type="entry name" value="AAA_lid_14"/>
    <property type="match status" value="1"/>
</dbReference>
<dbReference type="SUPFAM" id="SSF52540">
    <property type="entry name" value="P-loop containing nucleoside triphosphate hydrolases"/>
    <property type="match status" value="1"/>
</dbReference>
<evidence type="ECO:0000256" key="4">
    <source>
        <dbReference type="ARBA" id="ARBA00023163"/>
    </source>
</evidence>
<dbReference type="Gene3D" id="1.10.10.60">
    <property type="entry name" value="Homeodomain-like"/>
    <property type="match status" value="1"/>
</dbReference>
<evidence type="ECO:0000256" key="1">
    <source>
        <dbReference type="ARBA" id="ARBA00022741"/>
    </source>
</evidence>
<dbReference type="Proteomes" id="UP000279275">
    <property type="component" value="Unassembled WGS sequence"/>
</dbReference>
<dbReference type="Pfam" id="PF02954">
    <property type="entry name" value="HTH_8"/>
    <property type="match status" value="1"/>
</dbReference>
<feature type="domain" description="Sigma-54 factor interaction" evidence="5">
    <location>
        <begin position="403"/>
        <end position="462"/>
    </location>
</feature>
<dbReference type="GO" id="GO:0005524">
    <property type="term" value="F:ATP binding"/>
    <property type="evidence" value="ECO:0007669"/>
    <property type="project" value="UniProtKB-KW"/>
</dbReference>
<evidence type="ECO:0000313" key="7">
    <source>
        <dbReference type="Proteomes" id="UP000279275"/>
    </source>
</evidence>
<dbReference type="PRINTS" id="PR01590">
    <property type="entry name" value="HTHFIS"/>
</dbReference>
<dbReference type="GO" id="GO:0006355">
    <property type="term" value="P:regulation of DNA-templated transcription"/>
    <property type="evidence" value="ECO:0007669"/>
    <property type="project" value="InterPro"/>
</dbReference>
<dbReference type="OrthoDB" id="5496274at2"/>
<dbReference type="SUPFAM" id="SSF46689">
    <property type="entry name" value="Homeodomain-like"/>
    <property type="match status" value="1"/>
</dbReference>
<keyword evidence="4" id="KW-0804">Transcription</keyword>
<proteinExistence type="predicted"/>
<evidence type="ECO:0000313" key="6">
    <source>
        <dbReference type="EMBL" id="RMI28778.1"/>
    </source>
</evidence>
<comment type="caution">
    <text evidence="6">The sequence shown here is derived from an EMBL/GenBank/DDBJ whole genome shotgun (WGS) entry which is preliminary data.</text>
</comment>
<dbReference type="EMBL" id="RFFH01000018">
    <property type="protein sequence ID" value="RMI28778.1"/>
    <property type="molecule type" value="Genomic_DNA"/>
</dbReference>
<dbReference type="InterPro" id="IPR027417">
    <property type="entry name" value="P-loop_NTPase"/>
</dbReference>